<name>A0A061F914_THECC</name>
<protein>
    <recommendedName>
        <fullName evidence="4">Leucine-rich repeat-containing N-terminal plant-type domain-containing protein</fullName>
    </recommendedName>
</protein>
<dbReference type="Gramene" id="EOY13388">
    <property type="protein sequence ID" value="EOY13388"/>
    <property type="gene ID" value="TCM_031952"/>
</dbReference>
<keyword evidence="1" id="KW-0433">Leucine-rich repeat</keyword>
<organism evidence="5 6">
    <name type="scientific">Theobroma cacao</name>
    <name type="common">Cacao</name>
    <name type="synonym">Cocoa</name>
    <dbReference type="NCBI Taxonomy" id="3641"/>
    <lineage>
        <taxon>Eukaryota</taxon>
        <taxon>Viridiplantae</taxon>
        <taxon>Streptophyta</taxon>
        <taxon>Embryophyta</taxon>
        <taxon>Tracheophyta</taxon>
        <taxon>Spermatophyta</taxon>
        <taxon>Magnoliopsida</taxon>
        <taxon>eudicotyledons</taxon>
        <taxon>Gunneridae</taxon>
        <taxon>Pentapetalae</taxon>
        <taxon>rosids</taxon>
        <taxon>malvids</taxon>
        <taxon>Malvales</taxon>
        <taxon>Malvaceae</taxon>
        <taxon>Byttnerioideae</taxon>
        <taxon>Theobroma</taxon>
    </lineage>
</organism>
<dbReference type="PRINTS" id="PR00019">
    <property type="entry name" value="LEURICHRPT"/>
</dbReference>
<evidence type="ECO:0000256" key="3">
    <source>
        <dbReference type="ARBA" id="ARBA00022737"/>
    </source>
</evidence>
<dbReference type="InterPro" id="IPR053211">
    <property type="entry name" value="DNA_repair-toleration"/>
</dbReference>
<keyword evidence="2" id="KW-0732">Signal</keyword>
<reference evidence="5 6" key="1">
    <citation type="journal article" date="2013" name="Genome Biol.">
        <title>The genome sequence of the most widely cultivated cacao type and its use to identify candidate genes regulating pod color.</title>
        <authorList>
            <person name="Motamayor J.C."/>
            <person name="Mockaitis K."/>
            <person name="Schmutz J."/>
            <person name="Haiminen N."/>
            <person name="Iii D.L."/>
            <person name="Cornejo O."/>
            <person name="Findley S.D."/>
            <person name="Zheng P."/>
            <person name="Utro F."/>
            <person name="Royaert S."/>
            <person name="Saski C."/>
            <person name="Jenkins J."/>
            <person name="Podicheti R."/>
            <person name="Zhao M."/>
            <person name="Scheffler B.E."/>
            <person name="Stack J.C."/>
            <person name="Feltus F.A."/>
            <person name="Mustiga G.M."/>
            <person name="Amores F."/>
            <person name="Phillips W."/>
            <person name="Marelli J.P."/>
            <person name="May G.D."/>
            <person name="Shapiro H."/>
            <person name="Ma J."/>
            <person name="Bustamante C.D."/>
            <person name="Schnell R.J."/>
            <person name="Main D."/>
            <person name="Gilbert D."/>
            <person name="Parida L."/>
            <person name="Kuhn D.N."/>
        </authorList>
    </citation>
    <scope>NUCLEOTIDE SEQUENCE [LARGE SCALE GENOMIC DNA]</scope>
    <source>
        <strain evidence="6">cv. Matina 1-6</strain>
    </source>
</reference>
<dbReference type="Pfam" id="PF00560">
    <property type="entry name" value="LRR_1"/>
    <property type="match status" value="2"/>
</dbReference>
<dbReference type="InterPro" id="IPR013210">
    <property type="entry name" value="LRR_N_plant-typ"/>
</dbReference>
<dbReference type="Pfam" id="PF08263">
    <property type="entry name" value="LRRNT_2"/>
    <property type="match status" value="1"/>
</dbReference>
<gene>
    <name evidence="5" type="ORF">TCM_031952</name>
</gene>
<dbReference type="AlphaFoldDB" id="A0A061F914"/>
<dbReference type="PANTHER" id="PTHR48060">
    <property type="entry name" value="DNA DAMAGE-REPAIR/TOLERATION PROTEIN DRT100"/>
    <property type="match status" value="1"/>
</dbReference>
<keyword evidence="6" id="KW-1185">Reference proteome</keyword>
<dbReference type="PANTHER" id="PTHR48060:SF21">
    <property type="entry name" value="L DOMAIN-LIKE PROTEIN"/>
    <property type="match status" value="1"/>
</dbReference>
<sequence>MQLLSSQNQSQSNEVIAFFTFKHNSVEADPNGFLDDWSPVSLSPCSWRGVSCSRSGQVDALNFTNTWSLNFLDISQNNLSGHFSVPEFWACDKPLDLGLSNNALYGSGIPESLTNCQLLENLDLSHNKLQDKIPAALATL</sequence>
<feature type="domain" description="Leucine-rich repeat-containing N-terminal plant-type" evidence="4">
    <location>
        <begin position="13"/>
        <end position="53"/>
    </location>
</feature>
<keyword evidence="3" id="KW-0677">Repeat</keyword>
<dbReference type="InterPro" id="IPR032675">
    <property type="entry name" value="LRR_dom_sf"/>
</dbReference>
<dbReference type="InParanoid" id="A0A061F914"/>
<evidence type="ECO:0000256" key="2">
    <source>
        <dbReference type="ARBA" id="ARBA00022729"/>
    </source>
</evidence>
<evidence type="ECO:0000259" key="4">
    <source>
        <dbReference type="Pfam" id="PF08263"/>
    </source>
</evidence>
<dbReference type="InterPro" id="IPR001611">
    <property type="entry name" value="Leu-rich_rpt"/>
</dbReference>
<evidence type="ECO:0000313" key="5">
    <source>
        <dbReference type="EMBL" id="EOY13388.1"/>
    </source>
</evidence>
<dbReference type="EMBL" id="CM001885">
    <property type="protein sequence ID" value="EOY13388.1"/>
    <property type="molecule type" value="Genomic_DNA"/>
</dbReference>
<accession>A0A061F914</accession>
<dbReference type="Proteomes" id="UP000026915">
    <property type="component" value="Chromosome 7"/>
</dbReference>
<evidence type="ECO:0000313" key="6">
    <source>
        <dbReference type="Proteomes" id="UP000026915"/>
    </source>
</evidence>
<dbReference type="Gene3D" id="3.80.10.10">
    <property type="entry name" value="Ribonuclease Inhibitor"/>
    <property type="match status" value="2"/>
</dbReference>
<proteinExistence type="predicted"/>
<dbReference type="HOGENOM" id="CLU_1850391_0_0_1"/>
<dbReference type="SUPFAM" id="SSF52058">
    <property type="entry name" value="L domain-like"/>
    <property type="match status" value="1"/>
</dbReference>
<evidence type="ECO:0000256" key="1">
    <source>
        <dbReference type="ARBA" id="ARBA00022614"/>
    </source>
</evidence>